<name>A0A644XS43_9ZZZZ</name>
<comment type="caution">
    <text evidence="1">The sequence shown here is derived from an EMBL/GenBank/DDBJ whole genome shotgun (WGS) entry which is preliminary data.</text>
</comment>
<reference evidence="1" key="1">
    <citation type="submission" date="2019-08" db="EMBL/GenBank/DDBJ databases">
        <authorList>
            <person name="Kucharzyk K."/>
            <person name="Murdoch R.W."/>
            <person name="Higgins S."/>
            <person name="Loffler F."/>
        </authorList>
    </citation>
    <scope>NUCLEOTIDE SEQUENCE</scope>
</reference>
<dbReference type="AlphaFoldDB" id="A0A644XS43"/>
<gene>
    <name evidence="1" type="ORF">SDC9_63467</name>
</gene>
<evidence type="ECO:0000313" key="1">
    <source>
        <dbReference type="EMBL" id="MPM17083.1"/>
    </source>
</evidence>
<proteinExistence type="predicted"/>
<accession>A0A644XS43</accession>
<sequence>MRLVSGVHLRVRHTSHVVADMLAAVQRDHGVPVRERICNFFVRFEVVAVRAEPLLKILAEDRERCAVQHVRKRALCQSQLADGLLGEHGKRVVLLKHAQVPGSRNAEAVAHAERAQFPQHRLWRGKRKQLAQQNGILVRQRREKFAVHRFA</sequence>
<organism evidence="1">
    <name type="scientific">bioreactor metagenome</name>
    <dbReference type="NCBI Taxonomy" id="1076179"/>
    <lineage>
        <taxon>unclassified sequences</taxon>
        <taxon>metagenomes</taxon>
        <taxon>ecological metagenomes</taxon>
    </lineage>
</organism>
<dbReference type="EMBL" id="VSSQ01002729">
    <property type="protein sequence ID" value="MPM17083.1"/>
    <property type="molecule type" value="Genomic_DNA"/>
</dbReference>
<protein>
    <submittedName>
        <fullName evidence="1">Uncharacterized protein</fullName>
    </submittedName>
</protein>